<sequence length="147" mass="16208">MKRSNKPCSQRPRGGTMPLAIDTNVLARALVDDGSEQARRSRTLLSEREVFLPDSVLLETEWLLRSIMKLDRIHINRTLGTLLASANIRFSDRRGLADVVASHGAGLDFADAMHLHASKECDGLATFDADFRRRAKKIAGTVPVVSP</sequence>
<dbReference type="AlphaFoldDB" id="A0A5D4GXI2"/>
<dbReference type="Proteomes" id="UP000323258">
    <property type="component" value="Unassembled WGS sequence"/>
</dbReference>
<feature type="domain" description="PIN" evidence="1">
    <location>
        <begin position="17"/>
        <end position="133"/>
    </location>
</feature>
<comment type="caution">
    <text evidence="2">The sequence shown here is derived from an EMBL/GenBank/DDBJ whole genome shotgun (WGS) entry which is preliminary data.</text>
</comment>
<gene>
    <name evidence="2" type="ORF">FY036_10295</name>
</gene>
<name>A0A5D4GXI2_9HYPH</name>
<organism evidence="2 3">
    <name type="scientific">Neoaquamicrobium microcysteis</name>
    <dbReference type="NCBI Taxonomy" id="2682781"/>
    <lineage>
        <taxon>Bacteria</taxon>
        <taxon>Pseudomonadati</taxon>
        <taxon>Pseudomonadota</taxon>
        <taxon>Alphaproteobacteria</taxon>
        <taxon>Hyphomicrobiales</taxon>
        <taxon>Phyllobacteriaceae</taxon>
        <taxon>Neoaquamicrobium</taxon>
    </lineage>
</organism>
<dbReference type="SMART" id="SM00670">
    <property type="entry name" value="PINc"/>
    <property type="match status" value="1"/>
</dbReference>
<reference evidence="2 3" key="1">
    <citation type="submission" date="2019-08" db="EMBL/GenBank/DDBJ databases">
        <authorList>
            <person name="Seo Y.L."/>
        </authorList>
    </citation>
    <scope>NUCLEOTIDE SEQUENCE [LARGE SCALE GENOMIC DNA]</scope>
    <source>
        <strain evidence="2 3">MaA-C15</strain>
    </source>
</reference>
<accession>A0A5D4GXI2</accession>
<dbReference type="Gene3D" id="3.40.50.1010">
    <property type="entry name" value="5'-nuclease"/>
    <property type="match status" value="1"/>
</dbReference>
<proteinExistence type="predicted"/>
<evidence type="ECO:0000313" key="3">
    <source>
        <dbReference type="Proteomes" id="UP000323258"/>
    </source>
</evidence>
<dbReference type="CDD" id="cd18683">
    <property type="entry name" value="PIN_VapC-like"/>
    <property type="match status" value="1"/>
</dbReference>
<evidence type="ECO:0000313" key="2">
    <source>
        <dbReference type="EMBL" id="TYR32874.1"/>
    </source>
</evidence>
<dbReference type="InterPro" id="IPR029060">
    <property type="entry name" value="PIN-like_dom_sf"/>
</dbReference>
<keyword evidence="3" id="KW-1185">Reference proteome</keyword>
<dbReference type="Pfam" id="PF01850">
    <property type="entry name" value="PIN"/>
    <property type="match status" value="1"/>
</dbReference>
<dbReference type="PANTHER" id="PTHR39664:SF2">
    <property type="entry name" value="NUCLEIC ACID-BINDING PROTEIN, CONTAINING PIN DOMAIN-RELATED"/>
    <property type="match status" value="1"/>
</dbReference>
<reference evidence="2 3" key="2">
    <citation type="submission" date="2019-09" db="EMBL/GenBank/DDBJ databases">
        <title>Mesorhizobium sp. MaA-C15 isolated from Microcystis aeruginosa.</title>
        <authorList>
            <person name="Jeong S.E."/>
            <person name="Jin H.M."/>
            <person name="Jeon C.O."/>
        </authorList>
    </citation>
    <scope>NUCLEOTIDE SEQUENCE [LARGE SCALE GENOMIC DNA]</scope>
    <source>
        <strain evidence="2 3">MaA-C15</strain>
    </source>
</reference>
<dbReference type="InterPro" id="IPR002716">
    <property type="entry name" value="PIN_dom"/>
</dbReference>
<dbReference type="SUPFAM" id="SSF88723">
    <property type="entry name" value="PIN domain-like"/>
    <property type="match status" value="1"/>
</dbReference>
<dbReference type="EMBL" id="VSZS01000061">
    <property type="protein sequence ID" value="TYR32874.1"/>
    <property type="molecule type" value="Genomic_DNA"/>
</dbReference>
<protein>
    <submittedName>
        <fullName evidence="2">Type II toxin-antitoxin system VapC family toxin</fullName>
    </submittedName>
</protein>
<evidence type="ECO:0000259" key="1">
    <source>
        <dbReference type="SMART" id="SM00670"/>
    </source>
</evidence>
<dbReference type="PANTHER" id="PTHR39664">
    <property type="match status" value="1"/>
</dbReference>